<dbReference type="GO" id="GO:0033830">
    <property type="term" value="F:Skp1-protein-hydroxyproline N-acetylglucosaminyltransferase activity"/>
    <property type="evidence" value="ECO:0000318"/>
    <property type="project" value="GO_Central"/>
</dbReference>
<keyword evidence="3" id="KW-0479">Metal-binding</keyword>
<feature type="compositionally biased region" description="Low complexity" evidence="8">
    <location>
        <begin position="23"/>
        <end position="33"/>
    </location>
</feature>
<dbReference type="GO" id="GO:0005737">
    <property type="term" value="C:cytoplasm"/>
    <property type="evidence" value="ECO:0000318"/>
    <property type="project" value="GO_Central"/>
</dbReference>
<dbReference type="Gene3D" id="3.90.550.10">
    <property type="entry name" value="Spore Coat Polysaccharide Biosynthesis Protein SpsA, Chain A"/>
    <property type="match status" value="1"/>
</dbReference>
<dbReference type="GeneID" id="7447945"/>
<dbReference type="HOGENOM" id="CLU_370705_0_0_1"/>
<dbReference type="PROSITE" id="PS51471">
    <property type="entry name" value="FE2OG_OXY"/>
    <property type="match status" value="1"/>
</dbReference>
<dbReference type="GO" id="GO:0010265">
    <property type="term" value="P:SCF complex assembly"/>
    <property type="evidence" value="ECO:0000318"/>
    <property type="project" value="GO_Central"/>
</dbReference>
<reference evidence="10 11" key="1">
    <citation type="journal article" date="2004" name="Science">
        <title>The genome of the diatom Thalassiosira pseudonana: ecology, evolution, and metabolism.</title>
        <authorList>
            <person name="Armbrust E.V."/>
            <person name="Berges J.A."/>
            <person name="Bowler C."/>
            <person name="Green B.R."/>
            <person name="Martinez D."/>
            <person name="Putnam N.H."/>
            <person name="Zhou S."/>
            <person name="Allen A.E."/>
            <person name="Apt K.E."/>
            <person name="Bechner M."/>
            <person name="Brzezinski M.A."/>
            <person name="Chaal B.K."/>
            <person name="Chiovitti A."/>
            <person name="Davis A.K."/>
            <person name="Demarest M.S."/>
            <person name="Detter J.C."/>
            <person name="Glavina T."/>
            <person name="Goodstein D."/>
            <person name="Hadi M.Z."/>
            <person name="Hellsten U."/>
            <person name="Hildebrand M."/>
            <person name="Jenkins B.D."/>
            <person name="Jurka J."/>
            <person name="Kapitonov V.V."/>
            <person name="Kroger N."/>
            <person name="Lau W.W."/>
            <person name="Lane T.W."/>
            <person name="Larimer F.W."/>
            <person name="Lippmeier J.C."/>
            <person name="Lucas S."/>
            <person name="Medina M."/>
            <person name="Montsant A."/>
            <person name="Obornik M."/>
            <person name="Parker M.S."/>
            <person name="Palenik B."/>
            <person name="Pazour G.J."/>
            <person name="Richardson P.M."/>
            <person name="Rynearson T.A."/>
            <person name="Saito M.A."/>
            <person name="Schwartz D.C."/>
            <person name="Thamatrakoln K."/>
            <person name="Valentin K."/>
            <person name="Vardi A."/>
            <person name="Wilkerson F.P."/>
            <person name="Rokhsar D.S."/>
        </authorList>
    </citation>
    <scope>NUCLEOTIDE SEQUENCE [LARGE SCALE GENOMIC DNA]</scope>
    <source>
        <strain evidence="10 11">CCMP1335</strain>
    </source>
</reference>
<name>B8BZA4_THAPS</name>
<dbReference type="InterPro" id="IPR044862">
    <property type="entry name" value="Pro_4_hyd_alph_FE2OG_OXY"/>
</dbReference>
<gene>
    <name evidence="10" type="ORF">THAPSDRAFT_4441</name>
</gene>
<evidence type="ECO:0000256" key="1">
    <source>
        <dbReference type="ARBA" id="ARBA00001961"/>
    </source>
</evidence>
<keyword evidence="6" id="KW-0408">Iron</keyword>
<dbReference type="PANTHER" id="PTHR34496:SF9">
    <property type="entry name" value="[SKP1-PROTEIN]-HYDROXYPROLINE N-ACETYLGLUCOSAMINYLTRANSFERASE"/>
    <property type="match status" value="1"/>
</dbReference>
<organism evidence="10 11">
    <name type="scientific">Thalassiosira pseudonana</name>
    <name type="common">Marine diatom</name>
    <name type="synonym">Cyclotella nana</name>
    <dbReference type="NCBI Taxonomy" id="35128"/>
    <lineage>
        <taxon>Eukaryota</taxon>
        <taxon>Sar</taxon>
        <taxon>Stramenopiles</taxon>
        <taxon>Ochrophyta</taxon>
        <taxon>Bacillariophyta</taxon>
        <taxon>Coscinodiscophyceae</taxon>
        <taxon>Thalassiosirophycidae</taxon>
        <taxon>Thalassiosirales</taxon>
        <taxon>Thalassiosiraceae</taxon>
        <taxon>Thalassiosira</taxon>
    </lineage>
</organism>
<dbReference type="RefSeq" id="XP_002289778.1">
    <property type="nucleotide sequence ID" value="XM_002289742.1"/>
</dbReference>
<evidence type="ECO:0000259" key="9">
    <source>
        <dbReference type="PROSITE" id="PS51471"/>
    </source>
</evidence>
<dbReference type="InterPro" id="IPR006620">
    <property type="entry name" value="Pro_4_hyd_alph"/>
</dbReference>
<dbReference type="GO" id="GO:0008475">
    <property type="term" value="F:procollagen-lysine 5-dioxygenase activity"/>
    <property type="evidence" value="ECO:0007669"/>
    <property type="project" value="UniProtKB-EC"/>
</dbReference>
<dbReference type="PaxDb" id="35128-Thaps4441"/>
<dbReference type="OMA" id="GPCYARY"/>
<evidence type="ECO:0000256" key="7">
    <source>
        <dbReference type="ARBA" id="ARBA00047930"/>
    </source>
</evidence>
<dbReference type="InParanoid" id="B8BZA4"/>
<reference evidence="10 11" key="2">
    <citation type="journal article" date="2008" name="Nature">
        <title>The Phaeodactylum genome reveals the evolutionary history of diatom genomes.</title>
        <authorList>
            <person name="Bowler C."/>
            <person name="Allen A.E."/>
            <person name="Badger J.H."/>
            <person name="Grimwood J."/>
            <person name="Jabbari K."/>
            <person name="Kuo A."/>
            <person name="Maheswari U."/>
            <person name="Martens C."/>
            <person name="Maumus F."/>
            <person name="Otillar R.P."/>
            <person name="Rayko E."/>
            <person name="Salamov A."/>
            <person name="Vandepoele K."/>
            <person name="Beszteri B."/>
            <person name="Gruber A."/>
            <person name="Heijde M."/>
            <person name="Katinka M."/>
            <person name="Mock T."/>
            <person name="Valentin K."/>
            <person name="Verret F."/>
            <person name="Berges J.A."/>
            <person name="Brownlee C."/>
            <person name="Cadoret J.P."/>
            <person name="Chiovitti A."/>
            <person name="Choi C.J."/>
            <person name="Coesel S."/>
            <person name="De Martino A."/>
            <person name="Detter J.C."/>
            <person name="Durkin C."/>
            <person name="Falciatore A."/>
            <person name="Fournet J."/>
            <person name="Haruta M."/>
            <person name="Huysman M.J."/>
            <person name="Jenkins B.D."/>
            <person name="Jiroutova K."/>
            <person name="Jorgensen R.E."/>
            <person name="Joubert Y."/>
            <person name="Kaplan A."/>
            <person name="Kroger N."/>
            <person name="Kroth P.G."/>
            <person name="La Roche J."/>
            <person name="Lindquist E."/>
            <person name="Lommer M."/>
            <person name="Martin-Jezequel V."/>
            <person name="Lopez P.J."/>
            <person name="Lucas S."/>
            <person name="Mangogna M."/>
            <person name="McGinnis K."/>
            <person name="Medlin L.K."/>
            <person name="Montsant A."/>
            <person name="Oudot-Le Secq M.P."/>
            <person name="Napoli C."/>
            <person name="Obornik M."/>
            <person name="Parker M.S."/>
            <person name="Petit J.L."/>
            <person name="Porcel B.M."/>
            <person name="Poulsen N."/>
            <person name="Robison M."/>
            <person name="Rychlewski L."/>
            <person name="Rynearson T.A."/>
            <person name="Schmutz J."/>
            <person name="Shapiro H."/>
            <person name="Siaut M."/>
            <person name="Stanley M."/>
            <person name="Sussman M.R."/>
            <person name="Taylor A.R."/>
            <person name="Vardi A."/>
            <person name="von Dassow P."/>
            <person name="Vyverman W."/>
            <person name="Willis A."/>
            <person name="Wyrwicz L.S."/>
            <person name="Rokhsar D.S."/>
            <person name="Weissenbach J."/>
            <person name="Armbrust E.V."/>
            <person name="Green B.R."/>
            <person name="Van de Peer Y."/>
            <person name="Grigoriev I.V."/>
        </authorList>
    </citation>
    <scope>NUCLEOTIDE SEQUENCE [LARGE SCALE GENOMIC DNA]</scope>
    <source>
        <strain evidence="10 11">CCMP1335</strain>
    </source>
</reference>
<dbReference type="Gene3D" id="2.60.120.620">
    <property type="entry name" value="q2cbj1_9rhob like domain"/>
    <property type="match status" value="1"/>
</dbReference>
<dbReference type="CDD" id="cd00761">
    <property type="entry name" value="Glyco_tranf_GTA_type"/>
    <property type="match status" value="1"/>
</dbReference>
<dbReference type="STRING" id="35128.B8BZA4"/>
<comment type="cofactor">
    <cofactor evidence="1">
        <name>L-ascorbate</name>
        <dbReference type="ChEBI" id="CHEBI:38290"/>
    </cofactor>
</comment>
<protein>
    <recommendedName>
        <fullName evidence="2">procollagen-lysine 5-dioxygenase</fullName>
        <ecNumber evidence="2">1.14.11.4</ecNumber>
    </recommendedName>
</protein>
<dbReference type="InterPro" id="IPR005123">
    <property type="entry name" value="Oxoglu/Fe-dep_dioxygenase_dom"/>
</dbReference>
<dbReference type="PANTHER" id="PTHR34496">
    <property type="entry name" value="GLCNAC TRANSFERASE-RELATED"/>
    <property type="match status" value="1"/>
</dbReference>
<proteinExistence type="predicted"/>
<keyword evidence="4" id="KW-0223">Dioxygenase</keyword>
<dbReference type="InterPro" id="IPR021067">
    <property type="entry name" value="Glycosyltransferase"/>
</dbReference>
<evidence type="ECO:0000313" key="10">
    <source>
        <dbReference type="EMBL" id="EED93315.1"/>
    </source>
</evidence>
<evidence type="ECO:0000256" key="3">
    <source>
        <dbReference type="ARBA" id="ARBA00022723"/>
    </source>
</evidence>
<dbReference type="SUPFAM" id="SSF53448">
    <property type="entry name" value="Nucleotide-diphospho-sugar transferases"/>
    <property type="match status" value="1"/>
</dbReference>
<accession>B8BZA4</accession>
<dbReference type="EC" id="1.14.11.4" evidence="2"/>
<evidence type="ECO:0000313" key="11">
    <source>
        <dbReference type="Proteomes" id="UP000001449"/>
    </source>
</evidence>
<feature type="compositionally biased region" description="Polar residues" evidence="8">
    <location>
        <begin position="62"/>
        <end position="71"/>
    </location>
</feature>
<dbReference type="AlphaFoldDB" id="B8BZA4"/>
<dbReference type="Proteomes" id="UP000001449">
    <property type="component" value="Chromosome 4"/>
</dbReference>
<comment type="catalytic activity">
    <reaction evidence="7">
        <text>L-lysyl-[collagen] + 2-oxoglutarate + O2 = (5R)-5-hydroxy-L-lysyl-[collagen] + succinate + CO2</text>
        <dbReference type="Rhea" id="RHEA:16569"/>
        <dbReference type="Rhea" id="RHEA-COMP:12751"/>
        <dbReference type="Rhea" id="RHEA-COMP:12752"/>
        <dbReference type="ChEBI" id="CHEBI:15379"/>
        <dbReference type="ChEBI" id="CHEBI:16526"/>
        <dbReference type="ChEBI" id="CHEBI:16810"/>
        <dbReference type="ChEBI" id="CHEBI:29969"/>
        <dbReference type="ChEBI" id="CHEBI:30031"/>
        <dbReference type="ChEBI" id="CHEBI:133442"/>
        <dbReference type="EC" id="1.14.11.4"/>
    </reaction>
</comment>
<dbReference type="SMART" id="SM00702">
    <property type="entry name" value="P4Hc"/>
    <property type="match status" value="1"/>
</dbReference>
<dbReference type="GO" id="GO:0031418">
    <property type="term" value="F:L-ascorbic acid binding"/>
    <property type="evidence" value="ECO:0007669"/>
    <property type="project" value="InterPro"/>
</dbReference>
<dbReference type="eggNOG" id="KOG3710">
    <property type="taxonomic scope" value="Eukaryota"/>
</dbReference>
<dbReference type="Pfam" id="PF13640">
    <property type="entry name" value="2OG-FeII_Oxy_3"/>
    <property type="match status" value="1"/>
</dbReference>
<dbReference type="InterPro" id="IPR029044">
    <property type="entry name" value="Nucleotide-diphossugar_trans"/>
</dbReference>
<sequence length="751" mass="85237">METINGWTDKTDLLLSHPFGITSPSTGISSSRRSSPDDNVAVADGSHDDEDSHQQQQQQQQHPQNNCNGCSDSDYRHNKHHGGYDIIDHAFGYTFPSGLRKELQSNGWIGDDVQGVRGKLSQARTKMDVDMDKFLNSFLGSNDFVVQSSSKRDHIRGDESAFFPREERLKDDFPTRYPLFDQLVRSIERTAMDRLGTTTASSSSKYFEFDRSKTSVQIARYPGDGQAGYPRHCDRGAACLNEEEHGQAPTLASAERLLTFVYYLTPCDWDAELDGGALRVYSSYNNRREHEKMNETESYFDITPFADRLVVFRSDCVEHEVMASLRRERIAVTVWLYGRVVRLDESVGEEVVMPSYSEKTKSTTIHTSNLHLPPPLPLPENTYDNDGNRETMFIAIPSYRDDETWPTIRSLLQTAVLPERISIGVVWQVDTSSREEVQFLTDGEEYLNDISWNSYTNFRSLTMDFRQATGPCYARYLTQSLHRGETYVLQIDSHMRFRPNWDEYLISQLKKCSNTVKAVLTSYPPNYNPPDGPGANAETRATVLVPWKFGSEGMLRQKGRLIHPNYHFGDGKQTSNDNIPCLLYAGGFNFFHSSLLDVCPYDHQLHGLFFGEEISMAVRLYTHGYDLYAPPQTVCYHRWERNLLRRSNNDESDLARKQCQALQRQASLDIVRAQLRGEGRGLGSLRFAEQFAQELGVDFEELAVTSGCENANVASEAFVDSTNDRPYNTTSSAMDMANMSEVMKLVSGFIG</sequence>
<dbReference type="KEGG" id="tps:THAPSDRAFT_4441"/>
<keyword evidence="5" id="KW-0560">Oxidoreductase</keyword>
<dbReference type="GO" id="GO:0005506">
    <property type="term" value="F:iron ion binding"/>
    <property type="evidence" value="ECO:0007669"/>
    <property type="project" value="InterPro"/>
</dbReference>
<keyword evidence="11" id="KW-1185">Reference proteome</keyword>
<feature type="domain" description="Fe2OG dioxygenase" evidence="9">
    <location>
        <begin position="212"/>
        <end position="338"/>
    </location>
</feature>
<evidence type="ECO:0000256" key="5">
    <source>
        <dbReference type="ARBA" id="ARBA00023002"/>
    </source>
</evidence>
<dbReference type="Pfam" id="PF11397">
    <property type="entry name" value="GlcNAc"/>
    <property type="match status" value="2"/>
</dbReference>
<evidence type="ECO:0000256" key="8">
    <source>
        <dbReference type="SAM" id="MobiDB-lite"/>
    </source>
</evidence>
<feature type="region of interest" description="Disordered" evidence="8">
    <location>
        <begin position="23"/>
        <end position="74"/>
    </location>
</feature>
<evidence type="ECO:0000256" key="4">
    <source>
        <dbReference type="ARBA" id="ARBA00022964"/>
    </source>
</evidence>
<dbReference type="EMBL" id="CM000641">
    <property type="protein sequence ID" value="EED93315.1"/>
    <property type="molecule type" value="Genomic_DNA"/>
</dbReference>
<evidence type="ECO:0000256" key="6">
    <source>
        <dbReference type="ARBA" id="ARBA00023004"/>
    </source>
</evidence>
<evidence type="ECO:0000256" key="2">
    <source>
        <dbReference type="ARBA" id="ARBA00012264"/>
    </source>
</evidence>